<proteinExistence type="predicted"/>
<organism evidence="6 7">
    <name type="scientific">Planktothrix agardhii (strain NIVA-CYA 126/8)</name>
    <dbReference type="NCBI Taxonomy" id="388467"/>
    <lineage>
        <taxon>Bacteria</taxon>
        <taxon>Bacillati</taxon>
        <taxon>Cyanobacteriota</taxon>
        <taxon>Cyanophyceae</taxon>
        <taxon>Oscillatoriophycideae</taxon>
        <taxon>Oscillatoriales</taxon>
        <taxon>Microcoleaceae</taxon>
        <taxon>Planktothrix</taxon>
    </lineage>
</organism>
<dbReference type="STRING" id="388467.A19Y_1802"/>
<protein>
    <submittedName>
        <fullName evidence="6">Thiol methyltransferase</fullName>
        <ecNumber evidence="6">2.1.1.-</ecNumber>
    </submittedName>
</protein>
<dbReference type="PROSITE" id="PS51585">
    <property type="entry name" value="SAM_MT_TPMT"/>
    <property type="match status" value="1"/>
</dbReference>
<evidence type="ECO:0000256" key="3">
    <source>
        <dbReference type="ARBA" id="ARBA00022679"/>
    </source>
</evidence>
<sequence>MVMIVSVNEGNFWEERYQQGTTGWDLGEPASPFVRFLQSSEAPPPGKTAVLGCGRGCDALLFASYGFEVIGFDFAASAIKDALNHQQLLINQSSILKGSGEYLPTSAKFLKQDIFDLPQEFLGQFDYVIEHTCFCAISPDLRPNYVNLVESILKPQGQLFGLFFTHSRAGGPPFGITPAEIRQYFQGKFQIVSLHPVTESTPSRQGEEHWGHFRVHQKP</sequence>
<keyword evidence="1" id="KW-0597">Phosphoprotein</keyword>
<evidence type="ECO:0000256" key="1">
    <source>
        <dbReference type="ARBA" id="ARBA00022553"/>
    </source>
</evidence>
<dbReference type="PANTHER" id="PTHR32183">
    <property type="match status" value="1"/>
</dbReference>
<keyword evidence="2 6" id="KW-0489">Methyltransferase</keyword>
<evidence type="ECO:0000256" key="4">
    <source>
        <dbReference type="ARBA" id="ARBA00022691"/>
    </source>
</evidence>
<dbReference type="Gene3D" id="3.40.50.150">
    <property type="entry name" value="Vaccinia Virus protein VP39"/>
    <property type="match status" value="1"/>
</dbReference>
<reference evidence="6 7" key="1">
    <citation type="journal article" date="2014" name="Appl. Environ. Microbiol.">
        <title>Elucidation of insertion elements encoded on plasmids and in vitro construction of shuttle vectors from the toxic cyanobacterium Planktothrix.</title>
        <authorList>
            <person name="Christiansen G."/>
            <person name="Goesmann A."/>
            <person name="Kurmayer R."/>
        </authorList>
    </citation>
    <scope>NUCLEOTIDE SEQUENCE [LARGE SCALE GENOMIC DNA]</scope>
    <source>
        <strain evidence="6 7">NIVA-CYA 126/8</strain>
    </source>
</reference>
<dbReference type="PATRIC" id="fig|388467.6.peg.1744"/>
<dbReference type="CDD" id="cd02440">
    <property type="entry name" value="AdoMet_MTases"/>
    <property type="match status" value="1"/>
</dbReference>
<evidence type="ECO:0000313" key="7">
    <source>
        <dbReference type="Proteomes" id="UP000027395"/>
    </source>
</evidence>
<dbReference type="HOGENOM" id="CLU_056435_1_2_3"/>
<dbReference type="eggNOG" id="COG0500">
    <property type="taxonomic scope" value="Bacteria"/>
</dbReference>
<dbReference type="Pfam" id="PF05724">
    <property type="entry name" value="TPMT"/>
    <property type="match status" value="1"/>
</dbReference>
<keyword evidence="4" id="KW-0949">S-adenosyl-L-methionine</keyword>
<evidence type="ECO:0000256" key="2">
    <source>
        <dbReference type="ARBA" id="ARBA00022603"/>
    </source>
</evidence>
<evidence type="ECO:0000256" key="5">
    <source>
        <dbReference type="SAM" id="MobiDB-lite"/>
    </source>
</evidence>
<keyword evidence="7" id="KW-1185">Reference proteome</keyword>
<dbReference type="GO" id="GO:0008757">
    <property type="term" value="F:S-adenosylmethionine-dependent methyltransferase activity"/>
    <property type="evidence" value="ECO:0007669"/>
    <property type="project" value="InterPro"/>
</dbReference>
<dbReference type="EC" id="2.1.1.-" evidence="6"/>
<name>A0A073CFB6_PLAA1</name>
<dbReference type="InterPro" id="IPR029063">
    <property type="entry name" value="SAM-dependent_MTases_sf"/>
</dbReference>
<dbReference type="GO" id="GO:0032259">
    <property type="term" value="P:methylation"/>
    <property type="evidence" value="ECO:0007669"/>
    <property type="project" value="UniProtKB-KW"/>
</dbReference>
<dbReference type="InterPro" id="IPR008854">
    <property type="entry name" value="TPMT"/>
</dbReference>
<dbReference type="EMBL" id="CM002803">
    <property type="protein sequence ID" value="KEI66796.1"/>
    <property type="molecule type" value="Genomic_DNA"/>
</dbReference>
<dbReference type="Proteomes" id="UP000027395">
    <property type="component" value="Chromosome"/>
</dbReference>
<keyword evidence="3 6" id="KW-0808">Transferase</keyword>
<gene>
    <name evidence="6" type="ORF">A19Y_1802</name>
</gene>
<dbReference type="SUPFAM" id="SSF53335">
    <property type="entry name" value="S-adenosyl-L-methionine-dependent methyltransferases"/>
    <property type="match status" value="1"/>
</dbReference>
<dbReference type="AlphaFoldDB" id="A0A073CFB6"/>
<evidence type="ECO:0000313" key="6">
    <source>
        <dbReference type="EMBL" id="KEI66796.1"/>
    </source>
</evidence>
<accession>A0A073CFB6</accession>
<dbReference type="PANTHER" id="PTHR32183:SF6">
    <property type="entry name" value="CYSTEINE SULFINATE DESULFINASE_CYSTEINE DESULFURASE AND RELATED ENZYMES"/>
    <property type="match status" value="1"/>
</dbReference>
<feature type="region of interest" description="Disordered" evidence="5">
    <location>
        <begin position="199"/>
        <end position="219"/>
    </location>
</feature>